<dbReference type="Pfam" id="PF13424">
    <property type="entry name" value="TPR_12"/>
    <property type="match status" value="9"/>
</dbReference>
<gene>
    <name evidence="4" type="ORF">NIES2119_25125</name>
</gene>
<feature type="repeat" description="TPR" evidence="1">
    <location>
        <begin position="673"/>
        <end position="706"/>
    </location>
</feature>
<dbReference type="STRING" id="454136.NIES2119_25125"/>
<feature type="coiled-coil region" evidence="2">
    <location>
        <begin position="517"/>
        <end position="544"/>
    </location>
</feature>
<feature type="repeat" description="TPR" evidence="1">
    <location>
        <begin position="605"/>
        <end position="638"/>
    </location>
</feature>
<keyword evidence="1" id="KW-0802">TPR repeat</keyword>
<dbReference type="Proteomes" id="UP000185860">
    <property type="component" value="Unassembled WGS sequence"/>
</dbReference>
<feature type="repeat" description="TPR" evidence="1">
    <location>
        <begin position="916"/>
        <end position="949"/>
    </location>
</feature>
<dbReference type="OrthoDB" id="437421at2"/>
<feature type="repeat" description="TPR" evidence="1">
    <location>
        <begin position="789"/>
        <end position="822"/>
    </location>
</feature>
<dbReference type="Gene3D" id="1.25.40.10">
    <property type="entry name" value="Tetratricopeptide repeat domain"/>
    <property type="match status" value="8"/>
</dbReference>
<feature type="repeat" description="TPR" evidence="1">
    <location>
        <begin position="1041"/>
        <end position="1074"/>
    </location>
</feature>
<dbReference type="RefSeq" id="WP_073596235.1">
    <property type="nucleotide sequence ID" value="NZ_MRCE01000035.1"/>
</dbReference>
<sequence length="1773" mass="201761">MKTPNRLILPLSVLAAVVVVEQFSINQGKLMLNSGVVAQTSSNTKAEADRLLQQGNQQYKTSQFPTAIQSFEQALNIYRQIGNRQNEATTLIQIGNTYLDYIQFKRYYQQIKKPEEIKPYPEVLKYYEQALVIMRAIGDKTGEAWSLNGIAMTNGALDKNEEALKFYEQALTIMREVKDKTGEATVLFNIGKDYDWGFDRQRDSRPISIDFYEQALAIVREIGNRSLEAKILYTIAFTYKNEGQEKPEIALEYSKQALPIAREVGDRILEEKVLNNMGYIYFALGYPQTAQEYQEQALAIRLEMNIHVVWPTDITKKAILITYNTPKKRPTLITFLEGEALIHYRNGEAHAFRRRYKAALESYQQALAIVRQQKNRPWEWVILNQMGTIYETLKQLEAALDNYKQSLIIRREVDELAAREPIPYTIRMAYGTNINLGKEGINLENGIANGLIKVGEGEPINTPISVFENMKTPEEIARGRRLQVVVGTARKQQGWQGFSPNKEEDTLTNMGDIYKLLGQHQAALNSYKEAIKILRAELQSNESIEATWRRVTNLGTYYQQEHRIFRSMGEVYEALGEHQTALKLYQQSLAIANHENSSSIASQRPILLILIGKAHENLRQYQAALEAYQQALAIAQDPKNKGYYLTQEHLIRQWGKEEYFRRLRIPYQKPDQEALLNSIGAIYEKLGQTQKAQEYRQQALALKQEISDRTEEDITAQKAILITEVGRDTAKKAIVQINRLEGEAVALFAAGNSYFRQGQYLKAQYQLALESYQKALSIVRQQNNRPWERVILIQMGLVYENLEQNQAASEQYQQALEIEQEIEKPAEKATLLSKLPLSGSVNFDKVELGFDSGKITTFKPEGGVIFFAQTREKLQADRLLKEGITQYVNNKYERALKTFEAALSIYQNIEDKPGMAKTLSEIGIVYDRREEDEQALNYYQQALKIYRELGDKSGEKTTLNLMGRIYYEQGIQFAVQGQYQEALKRFEQVLQIAQKLGHRGTELRTFLWMARVYSSLGEYKLALDYYQKALPIRQEILGHWVGIESNIGEIYEVLGQYELALKYYEKALKTARIPTLISDDGMIGDFTGEVNALNAIGNIHYRLEKYELALNFHQQALTVLKKVKSQNTQKLLEATTYNSIGIVYLKQGKYQLALDFLQPALAIYQQFNRRRAEGVTLHAIGKLYFEQGQYELAGNFLQRSLVIAQEIDNKEGEGHTLSTIGYLLEKQNQPELAIVFFKQSVNARETIRKNIRELPKEQQQSYIETVAKDYRKLADLLLQKDRILEAQQVLDLLKLQELENYLRNVRGNEQTARGVSNTPQEQEVKQGYEAIVNKGIKFGKELAELQKIPVDKRTSAQQQRILELRKAEQQITKEFSEFLKSPTVTALVTQLRQVTGGENLNLKDFNSLRDNLQRLQQSAVVLYPFILDDRLELILVTPYSPPIRRTVNVKREELNRAIAEFHQSLKQPNSNVVSTANKLYNWLIKPIENDLAEAKTQTIIYAPDGQLRYIPLAALHDGKQWLVQRFGINYITAASLTDFNTKPQEKMQVFAGAFTQGSYTFKVGEQEFQFSGLPFAGKEVENLAATIPGTTKLLNGQFNRDSVLMMNDFSVVHLATHAAFVVGKPEDSFIMFGNGDRATLRDVESWSLPKVDLIVLSACETGLGGKLGNGEEILGFGFQMQRTGAKAAIASLWPVSDGGTQVLINGFYSILQKGNISKAEALRQAQIALITGNHSAFGEARGITTAQSIPQTETSKLNHPYYWAPFILIGNGL</sequence>
<feature type="repeat" description="TPR" evidence="1">
    <location>
        <begin position="1134"/>
        <end position="1167"/>
    </location>
</feature>
<dbReference type="SUPFAM" id="SSF48452">
    <property type="entry name" value="TPR-like"/>
    <property type="match status" value="6"/>
</dbReference>
<dbReference type="InterPro" id="IPR011990">
    <property type="entry name" value="TPR-like_helical_dom_sf"/>
</dbReference>
<name>A0A1U7I8S0_9CYAN</name>
<dbReference type="InterPro" id="IPR024983">
    <property type="entry name" value="CHAT_dom"/>
</dbReference>
<feature type="domain" description="CHAT" evidence="3">
    <location>
        <begin position="1475"/>
        <end position="1771"/>
    </location>
</feature>
<feature type="repeat" description="TPR" evidence="1">
    <location>
        <begin position="1003"/>
        <end position="1036"/>
    </location>
</feature>
<evidence type="ECO:0000313" key="4">
    <source>
        <dbReference type="EMBL" id="OKH32859.1"/>
    </source>
</evidence>
<dbReference type="Pfam" id="PF13176">
    <property type="entry name" value="TPR_7"/>
    <property type="match status" value="1"/>
</dbReference>
<reference evidence="4 5" key="1">
    <citation type="submission" date="2016-11" db="EMBL/GenBank/DDBJ databases">
        <title>Draft Genome Sequences of Nine Cyanobacterial Strains from Diverse Habitats.</title>
        <authorList>
            <person name="Zhu T."/>
            <person name="Hou S."/>
            <person name="Lu X."/>
            <person name="Hess W.R."/>
        </authorList>
    </citation>
    <scope>NUCLEOTIDE SEQUENCE [LARGE SCALE GENOMIC DNA]</scope>
    <source>
        <strain evidence="4 5">IAM M-71</strain>
    </source>
</reference>
<keyword evidence="2" id="KW-0175">Coiled coil</keyword>
<organism evidence="4 5">
    <name type="scientific">[Phormidium ambiguum] IAM M-71</name>
    <dbReference type="NCBI Taxonomy" id="454136"/>
    <lineage>
        <taxon>Bacteria</taxon>
        <taxon>Bacillati</taxon>
        <taxon>Cyanobacteriota</taxon>
        <taxon>Cyanophyceae</taxon>
        <taxon>Oscillatoriophycideae</taxon>
        <taxon>Aerosakkonematales</taxon>
        <taxon>Aerosakkonemataceae</taxon>
        <taxon>Floridanema</taxon>
    </lineage>
</organism>
<evidence type="ECO:0000313" key="5">
    <source>
        <dbReference type="Proteomes" id="UP000185860"/>
    </source>
</evidence>
<dbReference type="SMART" id="SM00028">
    <property type="entry name" value="TPR"/>
    <property type="match status" value="20"/>
</dbReference>
<evidence type="ECO:0000259" key="3">
    <source>
        <dbReference type="Pfam" id="PF12770"/>
    </source>
</evidence>
<evidence type="ECO:0000256" key="1">
    <source>
        <dbReference type="PROSITE-ProRule" id="PRU00339"/>
    </source>
</evidence>
<dbReference type="Pfam" id="PF12770">
    <property type="entry name" value="CHAT"/>
    <property type="match status" value="1"/>
</dbReference>
<dbReference type="Pfam" id="PF13181">
    <property type="entry name" value="TPR_8"/>
    <property type="match status" value="2"/>
</dbReference>
<feature type="repeat" description="TPR" evidence="1">
    <location>
        <begin position="963"/>
        <end position="996"/>
    </location>
</feature>
<evidence type="ECO:0000256" key="2">
    <source>
        <dbReference type="SAM" id="Coils"/>
    </source>
</evidence>
<protein>
    <recommendedName>
        <fullName evidence="3">CHAT domain-containing protein</fullName>
    </recommendedName>
</protein>
<dbReference type="InterPro" id="IPR019734">
    <property type="entry name" value="TPR_rpt"/>
</dbReference>
<feature type="repeat" description="TPR" evidence="1">
    <location>
        <begin position="504"/>
        <end position="537"/>
    </location>
</feature>
<comment type="caution">
    <text evidence="4">The sequence shown here is derived from an EMBL/GenBank/DDBJ whole genome shotgun (WGS) entry which is preliminary data.</text>
</comment>
<dbReference type="EMBL" id="MRCE01000035">
    <property type="protein sequence ID" value="OKH32859.1"/>
    <property type="molecule type" value="Genomic_DNA"/>
</dbReference>
<feature type="repeat" description="TPR" evidence="1">
    <location>
        <begin position="562"/>
        <end position="595"/>
    </location>
</feature>
<dbReference type="PANTHER" id="PTHR10098">
    <property type="entry name" value="RAPSYN-RELATED"/>
    <property type="match status" value="1"/>
</dbReference>
<dbReference type="PROSITE" id="PS50005">
    <property type="entry name" value="TPR"/>
    <property type="match status" value="10"/>
</dbReference>
<proteinExistence type="predicted"/>
<accession>A0A1U7I8S0</accession>